<accession>A0A4V1ZC84</accession>
<evidence type="ECO:0000313" key="1">
    <source>
        <dbReference type="EMBL" id="RYU91770.1"/>
    </source>
</evidence>
<dbReference type="EMBL" id="SEWF01000094">
    <property type="protein sequence ID" value="RYU91770.1"/>
    <property type="molecule type" value="Genomic_DNA"/>
</dbReference>
<evidence type="ECO:0000313" key="2">
    <source>
        <dbReference type="Proteomes" id="UP000293162"/>
    </source>
</evidence>
<comment type="caution">
    <text evidence="1">The sequence shown here is derived from an EMBL/GenBank/DDBJ whole genome shotgun (WGS) entry which is preliminary data.</text>
</comment>
<dbReference type="RefSeq" id="WP_130024298.1">
    <property type="nucleotide sequence ID" value="NZ_SEWF01000094.1"/>
</dbReference>
<keyword evidence="2" id="KW-1185">Reference proteome</keyword>
<dbReference type="OrthoDB" id="1352315at2"/>
<protein>
    <submittedName>
        <fullName evidence="1">Uncharacterized protein</fullName>
    </submittedName>
</protein>
<sequence>MEKEEFLFLLLGASYAAYRFDIEQKKQNLVANFRYNVLLNSSVDDGTDVTVYPEDTNIVYNGLTDIEVMNLLCRGNKLPVWIDIYVIKSDRNFTTFELLCAGRYSDKKADYYYHQRGSGPFGIKSIPLER</sequence>
<proteinExistence type="predicted"/>
<organism evidence="1 2">
    <name type="scientific">Emticicia agri</name>
    <dbReference type="NCBI Taxonomy" id="2492393"/>
    <lineage>
        <taxon>Bacteria</taxon>
        <taxon>Pseudomonadati</taxon>
        <taxon>Bacteroidota</taxon>
        <taxon>Cytophagia</taxon>
        <taxon>Cytophagales</taxon>
        <taxon>Leadbetterellaceae</taxon>
        <taxon>Emticicia</taxon>
    </lineage>
</organism>
<reference evidence="1 2" key="1">
    <citation type="submission" date="2019-02" db="EMBL/GenBank/DDBJ databases">
        <title>Bacterial novel species Emticicia sp. 17J42-9 isolated from soil.</title>
        <authorList>
            <person name="Jung H.-Y."/>
        </authorList>
    </citation>
    <scope>NUCLEOTIDE SEQUENCE [LARGE SCALE GENOMIC DNA]</scope>
    <source>
        <strain evidence="1 2">17J42-9</strain>
    </source>
</reference>
<gene>
    <name evidence="1" type="ORF">EWM59_26855</name>
</gene>
<name>A0A4V1ZC84_9BACT</name>
<dbReference type="Proteomes" id="UP000293162">
    <property type="component" value="Unassembled WGS sequence"/>
</dbReference>
<dbReference type="AlphaFoldDB" id="A0A4V1ZC84"/>